<dbReference type="PROSITE" id="PS50801">
    <property type="entry name" value="STAS"/>
    <property type="match status" value="1"/>
</dbReference>
<dbReference type="RefSeq" id="WP_163477175.1">
    <property type="nucleotide sequence ID" value="NZ_JAAGWE010000020.1"/>
</dbReference>
<dbReference type="SUPFAM" id="SSF52091">
    <property type="entry name" value="SpoIIaa-like"/>
    <property type="match status" value="1"/>
</dbReference>
<organism evidence="3 4">
    <name type="scientific">Geodermatophilus normandii</name>
    <dbReference type="NCBI Taxonomy" id="1137989"/>
    <lineage>
        <taxon>Bacteria</taxon>
        <taxon>Bacillati</taxon>
        <taxon>Actinomycetota</taxon>
        <taxon>Actinomycetes</taxon>
        <taxon>Geodermatophilales</taxon>
        <taxon>Geodermatophilaceae</taxon>
        <taxon>Geodermatophilus</taxon>
    </lineage>
</organism>
<evidence type="ECO:0000313" key="3">
    <source>
        <dbReference type="EMBL" id="NEM07064.1"/>
    </source>
</evidence>
<proteinExistence type="predicted"/>
<dbReference type="EMBL" id="JAAGWE010000020">
    <property type="protein sequence ID" value="NEM07064.1"/>
    <property type="molecule type" value="Genomic_DNA"/>
</dbReference>
<dbReference type="InterPro" id="IPR002645">
    <property type="entry name" value="STAS_dom"/>
</dbReference>
<feature type="region of interest" description="Disordered" evidence="1">
    <location>
        <begin position="1"/>
        <end position="37"/>
    </location>
</feature>
<comment type="caution">
    <text evidence="3">The sequence shown here is derived from an EMBL/GenBank/DDBJ whole genome shotgun (WGS) entry which is preliminary data.</text>
</comment>
<feature type="domain" description="STAS" evidence="2">
    <location>
        <begin position="52"/>
        <end position="136"/>
    </location>
</feature>
<dbReference type="Proteomes" id="UP000471126">
    <property type="component" value="Unassembled WGS sequence"/>
</dbReference>
<sequence length="136" mass="14166">MRTQTRRARHRGGRAVRGALLPGRPGTPVGSTSSGQPDGLTVYVNRLGLRPVVVVAGELDTCGAALLSAVLDDVRVTEGRAAEVDLAAVEYADSHGLAPLLDGQATIRRASPVVRRLLGLLHAPRPRAAAGEPLVL</sequence>
<accession>A0A6P0GIH8</accession>
<evidence type="ECO:0000259" key="2">
    <source>
        <dbReference type="PROSITE" id="PS50801"/>
    </source>
</evidence>
<dbReference type="Gene3D" id="3.30.750.24">
    <property type="entry name" value="STAS domain"/>
    <property type="match status" value="1"/>
</dbReference>
<name>A0A6P0GIH8_9ACTN</name>
<feature type="compositionally biased region" description="Basic residues" evidence="1">
    <location>
        <begin position="1"/>
        <end position="14"/>
    </location>
</feature>
<gene>
    <name evidence="3" type="ORF">GCU54_13705</name>
</gene>
<protein>
    <recommendedName>
        <fullName evidence="2">STAS domain-containing protein</fullName>
    </recommendedName>
</protein>
<dbReference type="AlphaFoldDB" id="A0A6P0GIH8"/>
<evidence type="ECO:0000313" key="4">
    <source>
        <dbReference type="Proteomes" id="UP000471126"/>
    </source>
</evidence>
<evidence type="ECO:0000256" key="1">
    <source>
        <dbReference type="SAM" id="MobiDB-lite"/>
    </source>
</evidence>
<dbReference type="InterPro" id="IPR036513">
    <property type="entry name" value="STAS_dom_sf"/>
</dbReference>
<reference evidence="3 4" key="1">
    <citation type="submission" date="2019-12" db="EMBL/GenBank/DDBJ databases">
        <title>WGS of CPCC 203550 I12A-02606.</title>
        <authorList>
            <person name="Jiang Z."/>
        </authorList>
    </citation>
    <scope>NUCLEOTIDE SEQUENCE [LARGE SCALE GENOMIC DNA]</scope>
    <source>
        <strain evidence="3 4">I12A-02606</strain>
    </source>
</reference>